<feature type="signal peptide" evidence="1">
    <location>
        <begin position="1"/>
        <end position="26"/>
    </location>
</feature>
<evidence type="ECO:0000313" key="2">
    <source>
        <dbReference type="EMBL" id="KKB10105.1"/>
    </source>
</evidence>
<comment type="caution">
    <text evidence="2">The sequence shown here is derived from an EMBL/GenBank/DDBJ whole genome shotgun (WGS) entry which is preliminary data.</text>
</comment>
<dbReference type="OrthoDB" id="8449016at2"/>
<accession>A0A0F5FNI6</accession>
<protein>
    <recommendedName>
        <fullName evidence="4">DUF2059 domain-containing protein</fullName>
    </recommendedName>
</protein>
<reference evidence="2 3" key="1">
    <citation type="submission" date="2015-03" db="EMBL/GenBank/DDBJ databases">
        <authorList>
            <person name="Hassan Y."/>
            <person name="Lepp D."/>
            <person name="Li X.-Z."/>
            <person name="Zhou T."/>
        </authorList>
    </citation>
    <scope>NUCLEOTIDE SEQUENCE [LARGE SCALE GENOMIC DNA]</scope>
    <source>
        <strain evidence="2 3">IPL18</strain>
    </source>
</reference>
<feature type="chain" id="PRO_5002487010" description="DUF2059 domain-containing protein" evidence="1">
    <location>
        <begin position="27"/>
        <end position="265"/>
    </location>
</feature>
<organism evidence="2 3">
    <name type="scientific">Devosia chinhatensis</name>
    <dbReference type="NCBI Taxonomy" id="429727"/>
    <lineage>
        <taxon>Bacteria</taxon>
        <taxon>Pseudomonadati</taxon>
        <taxon>Pseudomonadota</taxon>
        <taxon>Alphaproteobacteria</taxon>
        <taxon>Hyphomicrobiales</taxon>
        <taxon>Devosiaceae</taxon>
        <taxon>Devosia</taxon>
    </lineage>
</organism>
<evidence type="ECO:0008006" key="4">
    <source>
        <dbReference type="Google" id="ProtNLM"/>
    </source>
</evidence>
<dbReference type="STRING" id="429727.VE26_10065"/>
<evidence type="ECO:0000313" key="3">
    <source>
        <dbReference type="Proteomes" id="UP000033649"/>
    </source>
</evidence>
<gene>
    <name evidence="2" type="ORF">VE26_10065</name>
</gene>
<dbReference type="Proteomes" id="UP000033649">
    <property type="component" value="Unassembled WGS sequence"/>
</dbReference>
<keyword evidence="1" id="KW-0732">Signal</keyword>
<dbReference type="RefSeq" id="WP_046104799.1">
    <property type="nucleotide sequence ID" value="NZ_JZEY01000054.1"/>
</dbReference>
<sequence length="265" mass="28439">MNLPFNRLVGTAAFSAMLLVAPAAIAVEAGVIDGDRNVEHLAQLGRDLRELLRPEIGFPVEYVSAWQGAVDEAFAPLLLEADYVQALGTGLTQDARTAAIDHFQSSLAIEVEAQLTKIDPDNSLTFEEELEKAAEMIEAAPAELNALYVELFELQQGPDVANAVMDAYYRMMKTGAEPVIGAEAADEWVAGIGSTLRDQYVEGNFASTAAGYSTVDPDLLRELADVMADPDFISYSLQASQAFAHAIDAAADRLAVAYPRAIAEL</sequence>
<keyword evidence="3" id="KW-1185">Reference proteome</keyword>
<proteinExistence type="predicted"/>
<dbReference type="AlphaFoldDB" id="A0A0F5FNI6"/>
<name>A0A0F5FNI6_9HYPH</name>
<evidence type="ECO:0000256" key="1">
    <source>
        <dbReference type="SAM" id="SignalP"/>
    </source>
</evidence>
<dbReference type="PATRIC" id="fig|429727.3.peg.2070"/>
<dbReference type="EMBL" id="JZEY01000054">
    <property type="protein sequence ID" value="KKB10105.1"/>
    <property type="molecule type" value="Genomic_DNA"/>
</dbReference>